<dbReference type="SMART" id="SM00448">
    <property type="entry name" value="REC"/>
    <property type="match status" value="1"/>
</dbReference>
<keyword evidence="4" id="KW-1185">Reference proteome</keyword>
<proteinExistence type="predicted"/>
<feature type="modified residue" description="4-aspartylphosphate" evidence="1">
    <location>
        <position position="65"/>
    </location>
</feature>
<keyword evidence="1" id="KW-0597">Phosphoprotein</keyword>
<evidence type="ECO:0000313" key="3">
    <source>
        <dbReference type="EMBL" id="PZE17836.1"/>
    </source>
</evidence>
<dbReference type="InterPro" id="IPR011006">
    <property type="entry name" value="CheY-like_superfamily"/>
</dbReference>
<gene>
    <name evidence="3" type="ORF">DNU06_04250</name>
</gene>
<protein>
    <recommendedName>
        <fullName evidence="2">Response regulatory domain-containing protein</fullName>
    </recommendedName>
</protein>
<evidence type="ECO:0000259" key="2">
    <source>
        <dbReference type="PROSITE" id="PS50110"/>
    </source>
</evidence>
<dbReference type="Proteomes" id="UP000249248">
    <property type="component" value="Unassembled WGS sequence"/>
</dbReference>
<dbReference type="Pfam" id="PF00072">
    <property type="entry name" value="Response_reg"/>
    <property type="match status" value="1"/>
</dbReference>
<dbReference type="Gene3D" id="3.40.50.2300">
    <property type="match status" value="1"/>
</dbReference>
<dbReference type="PROSITE" id="PS50110">
    <property type="entry name" value="RESPONSE_REGULATORY"/>
    <property type="match status" value="1"/>
</dbReference>
<organism evidence="3 4">
    <name type="scientific">Putridiphycobacter roseus</name>
    <dbReference type="NCBI Taxonomy" id="2219161"/>
    <lineage>
        <taxon>Bacteria</taxon>
        <taxon>Pseudomonadati</taxon>
        <taxon>Bacteroidota</taxon>
        <taxon>Flavobacteriia</taxon>
        <taxon>Flavobacteriales</taxon>
        <taxon>Crocinitomicaceae</taxon>
        <taxon>Putridiphycobacter</taxon>
    </lineage>
</organism>
<dbReference type="OrthoDB" id="673128at2"/>
<dbReference type="AlphaFoldDB" id="A0A2W1NIR1"/>
<feature type="domain" description="Response regulatory" evidence="2">
    <location>
        <begin position="9"/>
        <end position="134"/>
    </location>
</feature>
<accession>A0A2W1NIR1</accession>
<comment type="caution">
    <text evidence="3">The sequence shown here is derived from an EMBL/GenBank/DDBJ whole genome shotgun (WGS) entry which is preliminary data.</text>
</comment>
<dbReference type="PANTHER" id="PTHR44520:SF2">
    <property type="entry name" value="RESPONSE REGULATOR RCP1"/>
    <property type="match status" value="1"/>
</dbReference>
<dbReference type="RefSeq" id="WP_111061987.1">
    <property type="nucleotide sequence ID" value="NZ_JBHUCU010000002.1"/>
</dbReference>
<evidence type="ECO:0000256" key="1">
    <source>
        <dbReference type="PROSITE-ProRule" id="PRU00169"/>
    </source>
</evidence>
<reference evidence="3 4" key="1">
    <citation type="submission" date="2018-06" db="EMBL/GenBank/DDBJ databases">
        <title>The draft genome sequence of Crocinitomix sp. SM1701.</title>
        <authorList>
            <person name="Zhang X."/>
        </authorList>
    </citation>
    <scope>NUCLEOTIDE SEQUENCE [LARGE SCALE GENOMIC DNA]</scope>
    <source>
        <strain evidence="3 4">SM1701</strain>
    </source>
</reference>
<dbReference type="EMBL" id="QKSB01000002">
    <property type="protein sequence ID" value="PZE17836.1"/>
    <property type="molecule type" value="Genomic_DNA"/>
</dbReference>
<dbReference type="InterPro" id="IPR052893">
    <property type="entry name" value="TCS_response_regulator"/>
</dbReference>
<dbReference type="GO" id="GO:0000160">
    <property type="term" value="P:phosphorelay signal transduction system"/>
    <property type="evidence" value="ECO:0007669"/>
    <property type="project" value="InterPro"/>
</dbReference>
<dbReference type="InterPro" id="IPR001789">
    <property type="entry name" value="Sig_transdc_resp-reg_receiver"/>
</dbReference>
<sequence>MQDDNMSLSVFVIDDSDVDSFLIEKVLRKTNLFDTITLYNDSKTAMDFILDKGNKNDLPDLILLDVSMPIIDGFEFIDEIEEMMDDDFSPTIFILSNSIERRDRENFDKQRLATEFIVKPLEEEVFLEKVNKHLLS</sequence>
<dbReference type="PANTHER" id="PTHR44520">
    <property type="entry name" value="RESPONSE REGULATOR RCP1-RELATED"/>
    <property type="match status" value="1"/>
</dbReference>
<name>A0A2W1NIR1_9FLAO</name>
<dbReference type="SUPFAM" id="SSF52172">
    <property type="entry name" value="CheY-like"/>
    <property type="match status" value="1"/>
</dbReference>
<evidence type="ECO:0000313" key="4">
    <source>
        <dbReference type="Proteomes" id="UP000249248"/>
    </source>
</evidence>